<keyword evidence="3" id="KW-1185">Reference proteome</keyword>
<feature type="transmembrane region" description="Helical" evidence="1">
    <location>
        <begin position="63"/>
        <end position="83"/>
    </location>
</feature>
<evidence type="ECO:0000256" key="1">
    <source>
        <dbReference type="SAM" id="Phobius"/>
    </source>
</evidence>
<dbReference type="EMBL" id="ML977564">
    <property type="protein sequence ID" value="KAF2005332.1"/>
    <property type="molecule type" value="Genomic_DNA"/>
</dbReference>
<accession>A0A6A5WUF2</accession>
<name>A0A6A5WUF2_9PLEO</name>
<evidence type="ECO:0000313" key="3">
    <source>
        <dbReference type="Proteomes" id="UP000799779"/>
    </source>
</evidence>
<dbReference type="AlphaFoldDB" id="A0A6A5WUF2"/>
<reference evidence="2" key="1">
    <citation type="journal article" date="2020" name="Stud. Mycol.">
        <title>101 Dothideomycetes genomes: a test case for predicting lifestyles and emergence of pathogens.</title>
        <authorList>
            <person name="Haridas S."/>
            <person name="Albert R."/>
            <person name="Binder M."/>
            <person name="Bloem J."/>
            <person name="Labutti K."/>
            <person name="Salamov A."/>
            <person name="Andreopoulos B."/>
            <person name="Baker S."/>
            <person name="Barry K."/>
            <person name="Bills G."/>
            <person name="Bluhm B."/>
            <person name="Cannon C."/>
            <person name="Castanera R."/>
            <person name="Culley D."/>
            <person name="Daum C."/>
            <person name="Ezra D."/>
            <person name="Gonzalez J."/>
            <person name="Henrissat B."/>
            <person name="Kuo A."/>
            <person name="Liang C."/>
            <person name="Lipzen A."/>
            <person name="Lutzoni F."/>
            <person name="Magnuson J."/>
            <person name="Mondo S."/>
            <person name="Nolan M."/>
            <person name="Ohm R."/>
            <person name="Pangilinan J."/>
            <person name="Park H.-J."/>
            <person name="Ramirez L."/>
            <person name="Alfaro M."/>
            <person name="Sun H."/>
            <person name="Tritt A."/>
            <person name="Yoshinaga Y."/>
            <person name="Zwiers L.-H."/>
            <person name="Turgeon B."/>
            <person name="Goodwin S."/>
            <person name="Spatafora J."/>
            <person name="Crous P."/>
            <person name="Grigoriev I."/>
        </authorList>
    </citation>
    <scope>NUCLEOTIDE SEQUENCE</scope>
    <source>
        <strain evidence="2">CBS 123094</strain>
    </source>
</reference>
<evidence type="ECO:0000313" key="2">
    <source>
        <dbReference type="EMBL" id="KAF2005332.1"/>
    </source>
</evidence>
<keyword evidence="1" id="KW-1133">Transmembrane helix</keyword>
<protein>
    <submittedName>
        <fullName evidence="2">Uncharacterized protein</fullName>
    </submittedName>
</protein>
<proteinExistence type="predicted"/>
<organism evidence="2 3">
    <name type="scientific">Amniculicola lignicola CBS 123094</name>
    <dbReference type="NCBI Taxonomy" id="1392246"/>
    <lineage>
        <taxon>Eukaryota</taxon>
        <taxon>Fungi</taxon>
        <taxon>Dikarya</taxon>
        <taxon>Ascomycota</taxon>
        <taxon>Pezizomycotina</taxon>
        <taxon>Dothideomycetes</taxon>
        <taxon>Pleosporomycetidae</taxon>
        <taxon>Pleosporales</taxon>
        <taxon>Amniculicolaceae</taxon>
        <taxon>Amniculicola</taxon>
    </lineage>
</organism>
<keyword evidence="1" id="KW-0812">Transmembrane</keyword>
<dbReference type="Proteomes" id="UP000799779">
    <property type="component" value="Unassembled WGS sequence"/>
</dbReference>
<sequence length="217" mass="24115">MGPRTSLFKNFGYDVITHALIIEPSYGTVDMILAGVDGHGCLLSCFLQRGYLFSRYDSRGLRIIGGVAFLFFFFFFGTVHAFARQSGTAGVSGFGLTTGKFSRLGDQGLRWWRRAFRCNGYDFSHVPGQPTLGAICTALGLRLGDGAKKRDECKEIPRYESISATLQLCAIRRVLLIKSNAVRARLCCWLGKCCSAFWMEMRLRCVKRSASCRSISG</sequence>
<gene>
    <name evidence="2" type="ORF">P154DRAFT_357871</name>
</gene>
<keyword evidence="1" id="KW-0472">Membrane</keyword>